<comment type="caution">
    <text evidence="4">The sequence shown here is derived from an EMBL/GenBank/DDBJ whole genome shotgun (WGS) entry which is preliminary data.</text>
</comment>
<comment type="pathway">
    <text evidence="2">tRNA modification; wybutosine-tRNA(Phe) biosynthesis.</text>
</comment>
<evidence type="ECO:0000313" key="4">
    <source>
        <dbReference type="EMBL" id="KAK4494402.1"/>
    </source>
</evidence>
<organism evidence="4 5">
    <name type="scientific">Zasmidium cellare</name>
    <name type="common">Wine cellar mold</name>
    <name type="synonym">Racodium cellare</name>
    <dbReference type="NCBI Taxonomy" id="395010"/>
    <lineage>
        <taxon>Eukaryota</taxon>
        <taxon>Fungi</taxon>
        <taxon>Dikarya</taxon>
        <taxon>Ascomycota</taxon>
        <taxon>Pezizomycotina</taxon>
        <taxon>Dothideomycetes</taxon>
        <taxon>Dothideomycetidae</taxon>
        <taxon>Mycosphaerellales</taxon>
        <taxon>Mycosphaerellaceae</taxon>
        <taxon>Zasmidium</taxon>
    </lineage>
</organism>
<dbReference type="PROSITE" id="PS51684">
    <property type="entry name" value="SAM_MT_TRM5_TYW2"/>
    <property type="match status" value="1"/>
</dbReference>
<gene>
    <name evidence="4" type="ORF">PRZ48_014700</name>
</gene>
<accession>A0ABR0DZ38</accession>
<protein>
    <recommendedName>
        <fullName evidence="2">tRNA wybutosine-synthesizing protein 2</fullName>
        <shortName evidence="2">tRNA-yW-synthesizing protein 2</shortName>
    </recommendedName>
    <alternativeName>
        <fullName evidence="2">tRNA(Phe) (4-demethylwyosine(37)-C(7)) aminocarboxypropyltransferase</fullName>
    </alternativeName>
</protein>
<dbReference type="PANTHER" id="PTHR23245">
    <property type="entry name" value="TRNA METHYLTRANSFERASE"/>
    <property type="match status" value="1"/>
</dbReference>
<evidence type="ECO:0000259" key="3">
    <source>
        <dbReference type="PROSITE" id="PS51684"/>
    </source>
</evidence>
<comment type="subcellular location">
    <subcellularLocation>
        <location evidence="2">Cytoplasm</location>
    </subcellularLocation>
</comment>
<comment type="catalytic activity">
    <reaction evidence="1">
        <text>4-demethylwyosine(37) in tRNA(Phe) + S-adenosyl-L-methionine = 4-demethyl-7-[(3S)-3-amino-3-carboxypropyl]wyosine(37) in tRNA(Phe) + S-methyl-5'-thioadenosine + H(+)</text>
        <dbReference type="Rhea" id="RHEA:36355"/>
        <dbReference type="Rhea" id="RHEA-COMP:10164"/>
        <dbReference type="Rhea" id="RHEA-COMP:10378"/>
        <dbReference type="ChEBI" id="CHEBI:15378"/>
        <dbReference type="ChEBI" id="CHEBI:17509"/>
        <dbReference type="ChEBI" id="CHEBI:59789"/>
        <dbReference type="ChEBI" id="CHEBI:64315"/>
        <dbReference type="ChEBI" id="CHEBI:73550"/>
        <dbReference type="EC" id="2.5.1.114"/>
    </reaction>
</comment>
<evidence type="ECO:0000256" key="1">
    <source>
        <dbReference type="ARBA" id="ARBA00049400"/>
    </source>
</evidence>
<dbReference type="InterPro" id="IPR029063">
    <property type="entry name" value="SAM-dependent_MTases_sf"/>
</dbReference>
<dbReference type="Gene3D" id="3.40.50.150">
    <property type="entry name" value="Vaccinia Virus protein VP39"/>
    <property type="match status" value="1"/>
</dbReference>
<dbReference type="PIRSF" id="PIRSF038972">
    <property type="entry name" value="Trm12"/>
    <property type="match status" value="1"/>
</dbReference>
<evidence type="ECO:0000256" key="2">
    <source>
        <dbReference type="PIRNR" id="PIRNR038972"/>
    </source>
</evidence>
<sequence length="361" mass="39973">MDRAVKAWLSRSDTPSETCTAVTKKLNKSYTIYGTMLLLPPTALSGPEWNQIQANLDNGSLELARLYEEICAHLKVTHIALSKPIPLHLESSEEEENILRSPTNFTPLYGDFGPSTASSPPTPADFEKAYWVTAKQNGIYQTWSPRWTMFSRGNISEKARLLALPSVLQAVEEGDCTAADLYVGIGYFAFSYRKAGVKCVLGWDLNPWSCEGLRRGAGRNGWGVRVVGEGEEVGALEELMVFNESNVHAPRRVGVLREKGAVPPVRHVNCGMLPSSRESLELASSVLEGSVVGWVHVHENFLVEEIETKAEQTRMEFESILKAKRGGEVKTEVEYINRLKSYAPGVMHCVIDIIVHPTDPT</sequence>
<evidence type="ECO:0000313" key="5">
    <source>
        <dbReference type="Proteomes" id="UP001305779"/>
    </source>
</evidence>
<feature type="domain" description="SAM-dependent methyltransferase TRM5/TYW2-type" evidence="3">
    <location>
        <begin position="67"/>
        <end position="357"/>
    </location>
</feature>
<keyword evidence="5" id="KW-1185">Reference proteome</keyword>
<reference evidence="4 5" key="1">
    <citation type="journal article" date="2023" name="G3 (Bethesda)">
        <title>A chromosome-level genome assembly of Zasmidium syzygii isolated from banana leaves.</title>
        <authorList>
            <person name="van Westerhoven A.C."/>
            <person name="Mehrabi R."/>
            <person name="Talebi R."/>
            <person name="Steentjes M.B.F."/>
            <person name="Corcolon B."/>
            <person name="Chong P.A."/>
            <person name="Kema G.H.J."/>
            <person name="Seidl M.F."/>
        </authorList>
    </citation>
    <scope>NUCLEOTIDE SEQUENCE [LARGE SCALE GENOMIC DNA]</scope>
    <source>
        <strain evidence="4 5">P124</strain>
    </source>
</reference>
<dbReference type="SUPFAM" id="SSF53335">
    <property type="entry name" value="S-adenosyl-L-methionine-dependent methyltransferases"/>
    <property type="match status" value="1"/>
</dbReference>
<comment type="similarity">
    <text evidence="2">Belongs to the class I-like SAM-binding methyltransferase superfamily. TRM5/TYW2 family.</text>
</comment>
<name>A0ABR0DZ38_ZASCE</name>
<dbReference type="Proteomes" id="UP001305779">
    <property type="component" value="Unassembled WGS sequence"/>
</dbReference>
<keyword evidence="2" id="KW-0963">Cytoplasm</keyword>
<keyword evidence="2" id="KW-0949">S-adenosyl-L-methionine</keyword>
<comment type="function">
    <text evidence="2">S-adenosyl-L-methionine-dependent transferase that acts as a component of the wybutosine biosynthesis pathway. Wybutosine is a hyper modified guanosine with a tricyclic base found at the 3'-position adjacent to the anticodon of eukaryotic phenylalanine tRNA. Catalyzes the transfer of the alpha-amino-alpha-carboxypropyl (acp) group from S-adenosyl-L-methionine to the C-7 position of 4-demethylwyosine (imG-14) to produce wybutosine-86.</text>
</comment>
<dbReference type="PANTHER" id="PTHR23245:SF25">
    <property type="entry name" value="TRNA WYBUTOSINE-SYNTHESIZING PROTEIN 2 HOMOLOG"/>
    <property type="match status" value="1"/>
</dbReference>
<proteinExistence type="inferred from homology"/>
<keyword evidence="2" id="KW-0819">tRNA processing</keyword>
<dbReference type="EMBL" id="JAXOVC010000014">
    <property type="protein sequence ID" value="KAK4494402.1"/>
    <property type="molecule type" value="Genomic_DNA"/>
</dbReference>
<dbReference type="InterPro" id="IPR026274">
    <property type="entry name" value="tRNA_wybutosine_synth_prot_2"/>
</dbReference>
<keyword evidence="2" id="KW-0808">Transferase</keyword>
<dbReference type="InterPro" id="IPR030382">
    <property type="entry name" value="MeTrfase_TRM5/TYW2"/>
</dbReference>